<gene>
    <name evidence="1" type="ORF">FMOSSE_LOCUS4019</name>
</gene>
<name>A0A9N8ZM07_FUNMO</name>
<accession>A0A9N8ZM07</accession>
<dbReference type="Proteomes" id="UP000789375">
    <property type="component" value="Unassembled WGS sequence"/>
</dbReference>
<comment type="caution">
    <text evidence="1">The sequence shown here is derived from an EMBL/GenBank/DDBJ whole genome shotgun (WGS) entry which is preliminary data.</text>
</comment>
<reference evidence="1" key="1">
    <citation type="submission" date="2021-06" db="EMBL/GenBank/DDBJ databases">
        <authorList>
            <person name="Kallberg Y."/>
            <person name="Tangrot J."/>
            <person name="Rosling A."/>
        </authorList>
    </citation>
    <scope>NUCLEOTIDE SEQUENCE</scope>
    <source>
        <strain evidence="1">87-6 pot B 2015</strain>
    </source>
</reference>
<proteinExistence type="predicted"/>
<evidence type="ECO:0000313" key="1">
    <source>
        <dbReference type="EMBL" id="CAG8500662.1"/>
    </source>
</evidence>
<organism evidence="1 2">
    <name type="scientific">Funneliformis mosseae</name>
    <name type="common">Endomycorrhizal fungus</name>
    <name type="synonym">Glomus mosseae</name>
    <dbReference type="NCBI Taxonomy" id="27381"/>
    <lineage>
        <taxon>Eukaryota</taxon>
        <taxon>Fungi</taxon>
        <taxon>Fungi incertae sedis</taxon>
        <taxon>Mucoromycota</taxon>
        <taxon>Glomeromycotina</taxon>
        <taxon>Glomeromycetes</taxon>
        <taxon>Glomerales</taxon>
        <taxon>Glomeraceae</taxon>
        <taxon>Funneliformis</taxon>
    </lineage>
</organism>
<dbReference type="AlphaFoldDB" id="A0A9N8ZM07"/>
<protein>
    <submittedName>
        <fullName evidence="1">6434_t:CDS:1</fullName>
    </submittedName>
</protein>
<evidence type="ECO:0000313" key="2">
    <source>
        <dbReference type="Proteomes" id="UP000789375"/>
    </source>
</evidence>
<keyword evidence="2" id="KW-1185">Reference proteome</keyword>
<sequence>MYYDRSLFQILKITMLRRIIPAEKEWFCMRLVGTVKSHIQLGNYFYNPYSKHMEIQLYACKTDISPLPHGQVQIDTISEMTSNLYQTFPSLCTSNHHATLHHVGQ</sequence>
<dbReference type="EMBL" id="CAJVPP010000647">
    <property type="protein sequence ID" value="CAG8500662.1"/>
    <property type="molecule type" value="Genomic_DNA"/>
</dbReference>